<dbReference type="PROSITE" id="PS00109">
    <property type="entry name" value="PROTEIN_KINASE_TYR"/>
    <property type="match status" value="1"/>
</dbReference>
<evidence type="ECO:0000259" key="33">
    <source>
        <dbReference type="PROSITE" id="PS50011"/>
    </source>
</evidence>
<dbReference type="InterPro" id="IPR013098">
    <property type="entry name" value="Ig_I-set"/>
</dbReference>
<evidence type="ECO:0000256" key="24">
    <source>
        <dbReference type="ARBA" id="ARBA00023319"/>
    </source>
</evidence>
<dbReference type="GO" id="GO:0043235">
    <property type="term" value="C:receptor complex"/>
    <property type="evidence" value="ECO:0007669"/>
    <property type="project" value="TreeGrafter"/>
</dbReference>
<keyword evidence="16 27" id="KW-0067">ATP-binding</keyword>
<dbReference type="GO" id="GO:0019838">
    <property type="term" value="F:growth factor binding"/>
    <property type="evidence" value="ECO:0007669"/>
    <property type="project" value="TreeGrafter"/>
</dbReference>
<evidence type="ECO:0000256" key="2">
    <source>
        <dbReference type="ARBA" id="ARBA00004251"/>
    </source>
</evidence>
<keyword evidence="13" id="KW-0677">Repeat</keyword>
<dbReference type="InterPro" id="IPR001824">
    <property type="entry name" value="Tyr_kinase_rcpt_3_CS"/>
</dbReference>
<evidence type="ECO:0000256" key="19">
    <source>
        <dbReference type="ARBA" id="ARBA00023137"/>
    </source>
</evidence>
<dbReference type="PRINTS" id="PR01835">
    <property type="entry name" value="VEGFRECEPTR3"/>
</dbReference>
<comment type="catalytic activity">
    <reaction evidence="25">
        <text>L-tyrosyl-[protein] + ATP = O-phospho-L-tyrosyl-[protein] + ADP + H(+)</text>
        <dbReference type="Rhea" id="RHEA:10596"/>
        <dbReference type="Rhea" id="RHEA-COMP:10136"/>
        <dbReference type="Rhea" id="RHEA-COMP:20101"/>
        <dbReference type="ChEBI" id="CHEBI:15378"/>
        <dbReference type="ChEBI" id="CHEBI:30616"/>
        <dbReference type="ChEBI" id="CHEBI:46858"/>
        <dbReference type="ChEBI" id="CHEBI:61978"/>
        <dbReference type="ChEBI" id="CHEBI:456216"/>
        <dbReference type="EC" id="2.7.10.1"/>
    </reaction>
</comment>
<dbReference type="InterPro" id="IPR003599">
    <property type="entry name" value="Ig_sub"/>
</dbReference>
<evidence type="ECO:0000256" key="27">
    <source>
        <dbReference type="PIRSR" id="PIRSR000615-2"/>
    </source>
</evidence>
<dbReference type="InterPro" id="IPR013783">
    <property type="entry name" value="Ig-like_fold"/>
</dbReference>
<dbReference type="SMART" id="SM00219">
    <property type="entry name" value="TyrKc"/>
    <property type="match status" value="1"/>
</dbReference>
<dbReference type="InterPro" id="IPR041348">
    <property type="entry name" value="VEGFR-2_TMD"/>
</dbReference>
<keyword evidence="24 30" id="KW-0393">Immunoglobulin domain</keyword>
<dbReference type="PRINTS" id="PR01832">
    <property type="entry name" value="VEGFRECEPTOR"/>
</dbReference>
<feature type="domain" description="Ig-like" evidence="34">
    <location>
        <begin position="438"/>
        <end position="474"/>
    </location>
</feature>
<gene>
    <name evidence="35" type="ORF">E2I00_014667</name>
</gene>
<dbReference type="InterPro" id="IPR007110">
    <property type="entry name" value="Ig-like_dom"/>
</dbReference>
<dbReference type="FunFam" id="3.30.200.20:FF:000041">
    <property type="entry name" value="Vascular endothelial growth factor receptor 2"/>
    <property type="match status" value="1"/>
</dbReference>
<feature type="binding site" evidence="27">
    <location>
        <position position="757"/>
    </location>
    <ligand>
        <name>ATP</name>
        <dbReference type="ChEBI" id="CHEBI:30616"/>
    </ligand>
</feature>
<dbReference type="FunFam" id="2.60.40.10:FF:000949">
    <property type="entry name" value="vascular endothelial growth factor receptor 3"/>
    <property type="match status" value="1"/>
</dbReference>
<keyword evidence="9" id="KW-0037">Angiogenesis</keyword>
<dbReference type="Pfam" id="PF13927">
    <property type="entry name" value="Ig_3"/>
    <property type="match status" value="1"/>
</dbReference>
<dbReference type="EMBL" id="SGJD01000445">
    <property type="protein sequence ID" value="KAB0405161.1"/>
    <property type="molecule type" value="Genomic_DNA"/>
</dbReference>
<dbReference type="PANTHER" id="PTHR24416:SF49">
    <property type="entry name" value="VASCULAR ENDOTHELIAL GROWTH FACTOR RECEPTOR 3"/>
    <property type="match status" value="1"/>
</dbReference>
<dbReference type="FunFam" id="2.60.40.10:FF:000411">
    <property type="entry name" value="Vascular endothelial growth factor receptor 3"/>
    <property type="match status" value="1"/>
</dbReference>
<feature type="binding site" evidence="28">
    <location>
        <position position="758"/>
    </location>
    <ligand>
        <name>Mg(2+)</name>
        <dbReference type="ChEBI" id="CHEBI:18420"/>
    </ligand>
</feature>
<evidence type="ECO:0000256" key="9">
    <source>
        <dbReference type="ARBA" id="ARBA00022657"/>
    </source>
</evidence>
<name>A0A6A1QGE9_BALPH</name>
<evidence type="ECO:0000256" key="16">
    <source>
        <dbReference type="ARBA" id="ARBA00022840"/>
    </source>
</evidence>
<keyword evidence="20" id="KW-1015">Disulfide bond</keyword>
<dbReference type="Pfam" id="PF17988">
    <property type="entry name" value="VEGFR-2_TMD"/>
    <property type="match status" value="1"/>
</dbReference>
<evidence type="ECO:0000256" key="4">
    <source>
        <dbReference type="ARBA" id="ARBA00011902"/>
    </source>
</evidence>
<dbReference type="InterPro" id="IPR001245">
    <property type="entry name" value="Ser-Thr/Tyr_kinase_cat_dom"/>
</dbReference>
<keyword evidence="10" id="KW-0808">Transferase</keyword>
<evidence type="ECO:0000256" key="17">
    <source>
        <dbReference type="ARBA" id="ARBA00022989"/>
    </source>
</evidence>
<evidence type="ECO:0000259" key="34">
    <source>
        <dbReference type="PROSITE" id="PS50835"/>
    </source>
</evidence>
<keyword evidence="7" id="KW-0963">Cytoplasm</keyword>
<keyword evidence="22" id="KW-0325">Glycoprotein</keyword>
<dbReference type="PROSITE" id="PS50835">
    <property type="entry name" value="IG_LIKE"/>
    <property type="match status" value="3"/>
</dbReference>
<keyword evidence="36" id="KW-1185">Reference proteome</keyword>
<dbReference type="Gene3D" id="2.60.40.10">
    <property type="entry name" value="Immunoglobulins"/>
    <property type="match status" value="5"/>
</dbReference>
<evidence type="ECO:0000256" key="1">
    <source>
        <dbReference type="ARBA" id="ARBA00004123"/>
    </source>
</evidence>
<protein>
    <recommendedName>
        <fullName evidence="5">Vascular endothelial growth factor receptor 3</fullName>
        <ecNumber evidence="4">2.7.10.1</ecNumber>
    </recommendedName>
</protein>
<evidence type="ECO:0000256" key="20">
    <source>
        <dbReference type="ARBA" id="ARBA00023157"/>
    </source>
</evidence>
<evidence type="ECO:0000256" key="5">
    <source>
        <dbReference type="ARBA" id="ARBA00022258"/>
    </source>
</evidence>
<accession>A0A6A1QGE9</accession>
<dbReference type="Pfam" id="PF07679">
    <property type="entry name" value="I-set"/>
    <property type="match status" value="1"/>
</dbReference>
<feature type="domain" description="Ig-like" evidence="34">
    <location>
        <begin position="4"/>
        <end position="85"/>
    </location>
</feature>
<keyword evidence="11 30" id="KW-0812">Transmembrane</keyword>
<dbReference type="SMART" id="SM00409">
    <property type="entry name" value="IG"/>
    <property type="match status" value="4"/>
</dbReference>
<keyword evidence="17 32" id="KW-1133">Transmembrane helix</keyword>
<dbReference type="PROSITE" id="PS50011">
    <property type="entry name" value="PROTEIN_KINASE_DOM"/>
    <property type="match status" value="1"/>
</dbReference>
<dbReference type="PANTHER" id="PTHR24416">
    <property type="entry name" value="TYROSINE-PROTEIN KINASE RECEPTOR"/>
    <property type="match status" value="1"/>
</dbReference>
<dbReference type="GO" id="GO:0001525">
    <property type="term" value="P:angiogenesis"/>
    <property type="evidence" value="ECO:0007669"/>
    <property type="project" value="UniProtKB-KW"/>
</dbReference>
<dbReference type="GO" id="GO:0030335">
    <property type="term" value="P:positive regulation of cell migration"/>
    <property type="evidence" value="ECO:0007669"/>
    <property type="project" value="TreeGrafter"/>
</dbReference>
<dbReference type="InterPro" id="IPR017441">
    <property type="entry name" value="Protein_kinase_ATP_BS"/>
</dbReference>
<feature type="binding site" evidence="27 29">
    <location>
        <position position="595"/>
    </location>
    <ligand>
        <name>ATP</name>
        <dbReference type="ChEBI" id="CHEBI:30616"/>
    </ligand>
</feature>
<dbReference type="FunFam" id="2.60.40.10:FF:000548">
    <property type="entry name" value="vascular endothelial growth factor receptor 3"/>
    <property type="match status" value="1"/>
</dbReference>
<comment type="similarity">
    <text evidence="30">Belongs to the protein kinase superfamily. Tyr protein kinase family. CSF-1/PDGF receptor subfamily.</text>
</comment>
<dbReference type="GO" id="GO:0043408">
    <property type="term" value="P:regulation of MAPK cascade"/>
    <property type="evidence" value="ECO:0007669"/>
    <property type="project" value="TreeGrafter"/>
</dbReference>
<organism evidence="35 36">
    <name type="scientific">Balaenoptera physalus</name>
    <name type="common">Fin whale</name>
    <name type="synonym">Balaena physalus</name>
    <dbReference type="NCBI Taxonomy" id="9770"/>
    <lineage>
        <taxon>Eukaryota</taxon>
        <taxon>Metazoa</taxon>
        <taxon>Chordata</taxon>
        <taxon>Craniata</taxon>
        <taxon>Vertebrata</taxon>
        <taxon>Euteleostomi</taxon>
        <taxon>Mammalia</taxon>
        <taxon>Eutheria</taxon>
        <taxon>Laurasiatheria</taxon>
        <taxon>Artiodactyla</taxon>
        <taxon>Whippomorpha</taxon>
        <taxon>Cetacea</taxon>
        <taxon>Mysticeti</taxon>
        <taxon>Balaenopteridae</taxon>
        <taxon>Balaenoptera</taxon>
    </lineage>
</organism>
<dbReference type="PROSITE" id="PS00240">
    <property type="entry name" value="RECEPTOR_TYR_KIN_III"/>
    <property type="match status" value="1"/>
</dbReference>
<keyword evidence="14 27" id="KW-0547">Nucleotide-binding</keyword>
<keyword evidence="12" id="KW-0732">Signal</keyword>
<dbReference type="InterPro" id="IPR055229">
    <property type="entry name" value="VEGFR1-3_5th"/>
</dbReference>
<dbReference type="OrthoDB" id="9873386at2759"/>
<keyword evidence="19" id="KW-0829">Tyrosine-protein kinase</keyword>
<dbReference type="SUPFAM" id="SSF48726">
    <property type="entry name" value="Immunoglobulin"/>
    <property type="match status" value="4"/>
</dbReference>
<feature type="domain" description="Protein kinase" evidence="33">
    <location>
        <begin position="561"/>
        <end position="953"/>
    </location>
</feature>
<keyword evidence="21 30" id="KW-0675">Receptor</keyword>
<dbReference type="EC" id="2.7.10.1" evidence="4"/>
<evidence type="ECO:0000256" key="31">
    <source>
        <dbReference type="SAM" id="MobiDB-lite"/>
    </source>
</evidence>
<dbReference type="Pfam" id="PF22854">
    <property type="entry name" value="VEGFR1-3_N_Ig-like"/>
    <property type="match status" value="1"/>
</dbReference>
<feature type="domain" description="Ig-like" evidence="34">
    <location>
        <begin position="193"/>
        <end position="300"/>
    </location>
</feature>
<evidence type="ECO:0000256" key="30">
    <source>
        <dbReference type="RuleBase" id="RU000311"/>
    </source>
</evidence>
<dbReference type="SUPFAM" id="SSF56112">
    <property type="entry name" value="Protein kinase-like (PK-like)"/>
    <property type="match status" value="1"/>
</dbReference>
<feature type="transmembrane region" description="Helical" evidence="32">
    <location>
        <begin position="492"/>
        <end position="514"/>
    </location>
</feature>
<dbReference type="Proteomes" id="UP000437017">
    <property type="component" value="Unassembled WGS sequence"/>
</dbReference>
<evidence type="ECO:0000256" key="26">
    <source>
        <dbReference type="PIRSR" id="PIRSR000615-1"/>
    </source>
</evidence>
<evidence type="ECO:0000256" key="11">
    <source>
        <dbReference type="ARBA" id="ARBA00022692"/>
    </source>
</evidence>
<evidence type="ECO:0000256" key="12">
    <source>
        <dbReference type="ARBA" id="ARBA00022729"/>
    </source>
</evidence>
<dbReference type="GO" id="GO:0005524">
    <property type="term" value="F:ATP binding"/>
    <property type="evidence" value="ECO:0007669"/>
    <property type="project" value="UniProtKB-UniRule"/>
</dbReference>
<dbReference type="Gene3D" id="1.10.510.10">
    <property type="entry name" value="Transferase(Phosphotransferase) domain 1"/>
    <property type="match status" value="1"/>
</dbReference>
<evidence type="ECO:0000256" key="23">
    <source>
        <dbReference type="ARBA" id="ARBA00023242"/>
    </source>
</evidence>
<evidence type="ECO:0000256" key="6">
    <source>
        <dbReference type="ARBA" id="ARBA00022475"/>
    </source>
</evidence>
<reference evidence="35 36" key="1">
    <citation type="journal article" date="2019" name="PLoS ONE">
        <title>Genomic analyses reveal an absence of contemporary introgressive admixture between fin whales and blue whales, despite known hybrids.</title>
        <authorList>
            <person name="Westbury M.V."/>
            <person name="Petersen B."/>
            <person name="Lorenzen E.D."/>
        </authorList>
    </citation>
    <scope>NUCLEOTIDE SEQUENCE [LARGE SCALE GENOMIC DNA]</scope>
    <source>
        <strain evidence="35">FinWhale-01</strain>
    </source>
</reference>
<dbReference type="PROSITE" id="PS00107">
    <property type="entry name" value="PROTEIN_KINASE_ATP"/>
    <property type="match status" value="1"/>
</dbReference>
<dbReference type="InterPro" id="IPR055238">
    <property type="entry name" value="VEGFR1-3_N_Ig-like"/>
</dbReference>
<evidence type="ECO:0000256" key="3">
    <source>
        <dbReference type="ARBA" id="ARBA00004496"/>
    </source>
</evidence>
<keyword evidence="6" id="KW-1003">Cell membrane</keyword>
<dbReference type="AlphaFoldDB" id="A0A6A1QGE9"/>
<evidence type="ECO:0000256" key="18">
    <source>
        <dbReference type="ARBA" id="ARBA00023136"/>
    </source>
</evidence>
<dbReference type="InterPro" id="IPR011009">
    <property type="entry name" value="Kinase-like_dom_sf"/>
</dbReference>
<dbReference type="GO" id="GO:0005737">
    <property type="term" value="C:cytoplasm"/>
    <property type="evidence" value="ECO:0007669"/>
    <property type="project" value="UniProtKB-SubCell"/>
</dbReference>
<proteinExistence type="inferred from homology"/>
<dbReference type="Gene3D" id="3.30.200.20">
    <property type="entry name" value="Phosphorylase Kinase, domain 1"/>
    <property type="match status" value="1"/>
</dbReference>
<comment type="caution">
    <text evidence="35">The sequence shown here is derived from an EMBL/GenBank/DDBJ whole genome shotgun (WGS) entry which is preliminary data.</text>
</comment>
<evidence type="ECO:0000256" key="25">
    <source>
        <dbReference type="ARBA" id="ARBA00051243"/>
    </source>
</evidence>
<dbReference type="Pfam" id="PF07714">
    <property type="entry name" value="PK_Tyr_Ser-Thr"/>
    <property type="match status" value="1"/>
</dbReference>
<keyword evidence="23" id="KW-0539">Nucleus</keyword>
<dbReference type="InterPro" id="IPR008266">
    <property type="entry name" value="Tyr_kinase_AS"/>
</dbReference>
<dbReference type="GO" id="GO:0048010">
    <property type="term" value="P:vascular endothelial growth factor receptor signaling pathway"/>
    <property type="evidence" value="ECO:0007669"/>
    <property type="project" value="TreeGrafter"/>
</dbReference>
<evidence type="ECO:0000256" key="10">
    <source>
        <dbReference type="ARBA" id="ARBA00022679"/>
    </source>
</evidence>
<comment type="subcellular location">
    <subcellularLocation>
        <location evidence="2">Cell membrane</location>
        <topology evidence="2">Single-pass type I membrane protein</topology>
    </subcellularLocation>
    <subcellularLocation>
        <location evidence="3">Cytoplasm</location>
    </subcellularLocation>
    <subcellularLocation>
        <location evidence="30">Membrane</location>
        <topology evidence="30">Single-pass type I membrane protein</topology>
    </subcellularLocation>
    <subcellularLocation>
        <location evidence="1">Nucleus</location>
    </subcellularLocation>
</comment>
<feature type="active site" description="Proton acceptor" evidence="26">
    <location>
        <position position="753"/>
    </location>
</feature>
<keyword evidence="15" id="KW-0418">Kinase</keyword>
<feature type="binding site" evidence="28">
    <location>
        <position position="771"/>
    </location>
    <ligand>
        <name>Mg(2+)</name>
        <dbReference type="ChEBI" id="CHEBI:18420"/>
    </ligand>
</feature>
<evidence type="ECO:0000256" key="7">
    <source>
        <dbReference type="ARBA" id="ARBA00022490"/>
    </source>
</evidence>
<evidence type="ECO:0000256" key="32">
    <source>
        <dbReference type="SAM" id="Phobius"/>
    </source>
</evidence>
<evidence type="ECO:0000313" key="36">
    <source>
        <dbReference type="Proteomes" id="UP000437017"/>
    </source>
</evidence>
<evidence type="ECO:0000256" key="28">
    <source>
        <dbReference type="PIRSR" id="PIRSR000615-3"/>
    </source>
</evidence>
<keyword evidence="28" id="KW-0479">Metal-binding</keyword>
<evidence type="ECO:0000313" key="35">
    <source>
        <dbReference type="EMBL" id="KAB0405161.1"/>
    </source>
</evidence>
<dbReference type="GO" id="GO:0046872">
    <property type="term" value="F:metal ion binding"/>
    <property type="evidence" value="ECO:0007669"/>
    <property type="project" value="UniProtKB-KW"/>
</dbReference>
<keyword evidence="8" id="KW-0597">Phosphoprotein</keyword>
<dbReference type="GO" id="GO:0005021">
    <property type="term" value="F:vascular endothelial growth factor receptor activity"/>
    <property type="evidence" value="ECO:0007669"/>
    <property type="project" value="UniProtKB-ARBA"/>
</dbReference>
<dbReference type="CDD" id="cd05862">
    <property type="entry name" value="IgI_VEGFR"/>
    <property type="match status" value="1"/>
</dbReference>
<dbReference type="Pfam" id="PF22971">
    <property type="entry name" value="Ig_VEGFR-1-like_5th"/>
    <property type="match status" value="1"/>
</dbReference>
<keyword evidence="28" id="KW-0460">Magnesium</keyword>
<evidence type="ECO:0000256" key="15">
    <source>
        <dbReference type="ARBA" id="ARBA00022777"/>
    </source>
</evidence>
<dbReference type="InterPro" id="IPR036179">
    <property type="entry name" value="Ig-like_dom_sf"/>
</dbReference>
<dbReference type="Pfam" id="PF21339">
    <property type="entry name" value="VEGFR-1-like_Ig-like"/>
    <property type="match status" value="1"/>
</dbReference>
<feature type="region of interest" description="Disordered" evidence="31">
    <location>
        <begin position="880"/>
        <end position="953"/>
    </location>
</feature>
<evidence type="ECO:0000256" key="22">
    <source>
        <dbReference type="ARBA" id="ARBA00023180"/>
    </source>
</evidence>
<dbReference type="InterPro" id="IPR020635">
    <property type="entry name" value="Tyr_kinase_cat_dom"/>
</dbReference>
<evidence type="ECO:0000256" key="14">
    <source>
        <dbReference type="ARBA" id="ARBA00022741"/>
    </source>
</evidence>
<keyword evidence="18 32" id="KW-0472">Membrane</keyword>
<feature type="binding site" evidence="27">
    <location>
        <begin position="568"/>
        <end position="575"/>
    </location>
    <ligand>
        <name>ATP</name>
        <dbReference type="ChEBI" id="CHEBI:30616"/>
    </ligand>
</feature>
<dbReference type="PIRSF" id="PIRSF000615">
    <property type="entry name" value="TyrPK_CSF1-R"/>
    <property type="match status" value="1"/>
</dbReference>
<dbReference type="FunFam" id="2.60.40.10:FF:000247">
    <property type="entry name" value="Vascular endothelial growth factor receptor 3"/>
    <property type="match status" value="1"/>
</dbReference>
<evidence type="ECO:0000256" key="29">
    <source>
        <dbReference type="PROSITE-ProRule" id="PRU10141"/>
    </source>
</evidence>
<evidence type="ECO:0000256" key="13">
    <source>
        <dbReference type="ARBA" id="ARBA00022737"/>
    </source>
</evidence>
<evidence type="ECO:0000256" key="21">
    <source>
        <dbReference type="ARBA" id="ARBA00023170"/>
    </source>
</evidence>
<evidence type="ECO:0000256" key="8">
    <source>
        <dbReference type="ARBA" id="ARBA00022553"/>
    </source>
</evidence>
<dbReference type="GO" id="GO:0005634">
    <property type="term" value="C:nucleus"/>
    <property type="evidence" value="ECO:0007669"/>
    <property type="project" value="UniProtKB-SubCell"/>
</dbReference>
<dbReference type="InterPro" id="IPR000719">
    <property type="entry name" value="Prot_kinase_dom"/>
</dbReference>
<dbReference type="InterPro" id="IPR050122">
    <property type="entry name" value="RTK"/>
</dbReference>
<sequence length="953" mass="107451">MTPPTLNITEETHVIDSSDSLSISCRGQHPLEWAWPGAQDAPVTGEKDGEDMGIVRDCEGTDARPYCKVLLLQEAHANDTGSYRCYYKYIKARIEGTTAASTYVFVRDLEQPFINKPDTLLVNRKDSMWVPCLVSIPGLNVTLRSQSSALWPDGQEVVWDDRRGMRVPTPLLRDALYLQCETTWGGQAFLSNPFLVHITGNELYDIQLFPKKSLELLVGEKLVLNCTVWAEFNSGVTFDWDYPGKQAERGKWVPERRSQQTHTELSSILTIHNVSQHDLGPYVCLANNGIQQFQESTEVIVHEKPFISVEWLKGPVLEATAGDELVKLPVKLAAYPPPEFQWYLPRSCPSLPTSSQRRQQRDQMPQCQDWREVTMQDAVNPIESLDTWTEFVEGKNKTVSKLVIQDADVSAMYKCVVFNKVGQDERLIYFYVTTLEVPRLTQNLTDLLVNVSDSLEMRCPVAGAHMPSIVWYKDERPLEEESGSEDKGNMEIVILIGTGVIAVFFWVLLLLIFCNMRRPTHADIKTGYLSIIMDPGEVPLEEQCEYLSYDASQWEFPRERLHLGRVLGHGAFGKVVEASAFGINKGSSCDTVAVKMLKEGATASEHRALMSELKILIHIGNHLNVVNLLGACTKPNGPLMVIVEFCKYGNLSNFLRTKREAFNPYAEKSPEQRRRFCSMVEGAKADRRRPGSSDRALLTRLLMGKGGAGRAPPVQEAEDLWLSPLTMEDLVCYSFQVARGMEFLASRKCIHRDLAARNILLSESDVVKICDFGLARDIYKDPDYVRKGSWRGVQNERWKELSGRVLECVSQHFTFSPHRYYNCVSFPGCLARGTQTQGPFRMKTFEEFPMTLTTYKASVDSQTDSGMVLASEEFERLESRHRQESGLSSCKGPGRNMDVTMAHPDPPGRRQRPDPGAQGQVFYNSEYGELAGRPEESDVIPSAQVPFFTDSSY</sequence>
<dbReference type="GO" id="GO:0005886">
    <property type="term" value="C:plasma membrane"/>
    <property type="evidence" value="ECO:0007669"/>
    <property type="project" value="UniProtKB-SubCell"/>
</dbReference>